<evidence type="ECO:0000313" key="2">
    <source>
        <dbReference type="EMBL" id="RNB53670.1"/>
    </source>
</evidence>
<comment type="caution">
    <text evidence="2">The sequence shown here is derived from an EMBL/GenBank/DDBJ whole genome shotgun (WGS) entry which is preliminary data.</text>
</comment>
<evidence type="ECO:0000256" key="1">
    <source>
        <dbReference type="SAM" id="Coils"/>
    </source>
</evidence>
<dbReference type="AlphaFoldDB" id="A0A3M8AR64"/>
<organism evidence="2 3">
    <name type="scientific">Brevibacillus gelatini</name>
    <dbReference type="NCBI Taxonomy" id="1655277"/>
    <lineage>
        <taxon>Bacteria</taxon>
        <taxon>Bacillati</taxon>
        <taxon>Bacillota</taxon>
        <taxon>Bacilli</taxon>
        <taxon>Bacillales</taxon>
        <taxon>Paenibacillaceae</taxon>
        <taxon>Brevibacillus</taxon>
    </lineage>
</organism>
<feature type="coiled-coil region" evidence="1">
    <location>
        <begin position="1"/>
        <end position="35"/>
    </location>
</feature>
<name>A0A3M8AR64_9BACL</name>
<accession>A0A3M8AR64</accession>
<dbReference type="Proteomes" id="UP000268829">
    <property type="component" value="Unassembled WGS sequence"/>
</dbReference>
<gene>
    <name evidence="2" type="ORF">EDM57_18975</name>
</gene>
<keyword evidence="3" id="KW-1185">Reference proteome</keyword>
<dbReference type="RefSeq" id="WP_122906261.1">
    <property type="nucleotide sequence ID" value="NZ_RHHS01000047.1"/>
</dbReference>
<evidence type="ECO:0000313" key="3">
    <source>
        <dbReference type="Proteomes" id="UP000268829"/>
    </source>
</evidence>
<keyword evidence="1" id="KW-0175">Coiled coil</keyword>
<sequence>MKDYASKIAQIKQQMAELTMQLAELENEQQCYHEQLAQRKAYMSSREILALLEQKQVRIGSMATIKRWSDRGCLGEGVDEREAFPLLAGKQGNKRFLYPRETVLSFLYEKGLLAPAYEVLDRVRFRHACRDTGWALVTAVSRRDLRFFYDVQLETTGEVVLQVPEEDLFLP</sequence>
<reference evidence="2 3" key="1">
    <citation type="submission" date="2018-10" db="EMBL/GenBank/DDBJ databases">
        <title>Phylogenomics of Brevibacillus.</title>
        <authorList>
            <person name="Dunlap C."/>
        </authorList>
    </citation>
    <scope>NUCLEOTIDE SEQUENCE [LARGE SCALE GENOMIC DNA]</scope>
    <source>
        <strain evidence="2 3">DSM 100115</strain>
    </source>
</reference>
<proteinExistence type="predicted"/>
<dbReference type="OrthoDB" id="2864841at2"/>
<dbReference type="EMBL" id="RHHS01000047">
    <property type="protein sequence ID" value="RNB53670.1"/>
    <property type="molecule type" value="Genomic_DNA"/>
</dbReference>
<protein>
    <submittedName>
        <fullName evidence="2">Uncharacterized protein</fullName>
    </submittedName>
</protein>